<dbReference type="AlphaFoldDB" id="X0XL30"/>
<sequence length="55" mass="6452">KRPKLVIQKIYQDAIEYVLNNADEKIVIQPTKGAKGREFWLQLSRDPTIKPKSER</sequence>
<organism evidence="1">
    <name type="scientific">marine sediment metagenome</name>
    <dbReference type="NCBI Taxonomy" id="412755"/>
    <lineage>
        <taxon>unclassified sequences</taxon>
        <taxon>metagenomes</taxon>
        <taxon>ecological metagenomes</taxon>
    </lineage>
</organism>
<name>X0XL30_9ZZZZ</name>
<feature type="non-terminal residue" evidence="1">
    <location>
        <position position="1"/>
    </location>
</feature>
<accession>X0XL30</accession>
<comment type="caution">
    <text evidence="1">The sequence shown here is derived from an EMBL/GenBank/DDBJ whole genome shotgun (WGS) entry which is preliminary data.</text>
</comment>
<proteinExistence type="predicted"/>
<evidence type="ECO:0000313" key="1">
    <source>
        <dbReference type="EMBL" id="GAG36017.1"/>
    </source>
</evidence>
<protein>
    <submittedName>
        <fullName evidence="1">Uncharacterized protein</fullName>
    </submittedName>
</protein>
<dbReference type="EMBL" id="BARS01044424">
    <property type="protein sequence ID" value="GAG36017.1"/>
    <property type="molecule type" value="Genomic_DNA"/>
</dbReference>
<reference evidence="1" key="1">
    <citation type="journal article" date="2014" name="Front. Microbiol.">
        <title>High frequency of phylogenetically diverse reductive dehalogenase-homologous genes in deep subseafloor sedimentary metagenomes.</title>
        <authorList>
            <person name="Kawai M."/>
            <person name="Futagami T."/>
            <person name="Toyoda A."/>
            <person name="Takaki Y."/>
            <person name="Nishi S."/>
            <person name="Hori S."/>
            <person name="Arai W."/>
            <person name="Tsubouchi T."/>
            <person name="Morono Y."/>
            <person name="Uchiyama I."/>
            <person name="Ito T."/>
            <person name="Fujiyama A."/>
            <person name="Inagaki F."/>
            <person name="Takami H."/>
        </authorList>
    </citation>
    <scope>NUCLEOTIDE SEQUENCE</scope>
    <source>
        <strain evidence="1">Expedition CK06-06</strain>
    </source>
</reference>
<gene>
    <name evidence="1" type="ORF">S01H1_67115</name>
</gene>